<keyword evidence="1" id="KW-0175">Coiled coil</keyword>
<dbReference type="Proteomes" id="UP001152130">
    <property type="component" value="Unassembled WGS sequence"/>
</dbReference>
<feature type="coiled-coil region" evidence="1">
    <location>
        <begin position="153"/>
        <end position="194"/>
    </location>
</feature>
<keyword evidence="4" id="KW-1185">Reference proteome</keyword>
<feature type="compositionally biased region" description="Acidic residues" evidence="2">
    <location>
        <begin position="92"/>
        <end position="107"/>
    </location>
</feature>
<accession>A0A9W8PNH0</accession>
<evidence type="ECO:0000256" key="1">
    <source>
        <dbReference type="SAM" id="Coils"/>
    </source>
</evidence>
<comment type="caution">
    <text evidence="3">The sequence shown here is derived from an EMBL/GenBank/DDBJ whole genome shotgun (WGS) entry which is preliminary data.</text>
</comment>
<feature type="compositionally biased region" description="Polar residues" evidence="2">
    <location>
        <begin position="57"/>
        <end position="77"/>
    </location>
</feature>
<gene>
    <name evidence="3" type="ORF">NW766_007107</name>
</gene>
<reference evidence="3" key="1">
    <citation type="submission" date="2022-10" db="EMBL/GenBank/DDBJ databases">
        <title>Fusarium specimens isolated from Avocado Roots.</title>
        <authorList>
            <person name="Stajich J."/>
            <person name="Roper C."/>
            <person name="Heimlech-Rivalta G."/>
        </authorList>
    </citation>
    <scope>NUCLEOTIDE SEQUENCE</scope>
    <source>
        <strain evidence="3">CF00143</strain>
    </source>
</reference>
<evidence type="ECO:0000313" key="4">
    <source>
        <dbReference type="Proteomes" id="UP001152130"/>
    </source>
</evidence>
<evidence type="ECO:0000256" key="2">
    <source>
        <dbReference type="SAM" id="MobiDB-lite"/>
    </source>
</evidence>
<proteinExistence type="predicted"/>
<name>A0A9W8PNH0_9HYPO</name>
<feature type="compositionally biased region" description="Acidic residues" evidence="2">
    <location>
        <begin position="115"/>
        <end position="140"/>
    </location>
</feature>
<protein>
    <submittedName>
        <fullName evidence="3">Uncharacterized protein</fullName>
    </submittedName>
</protein>
<dbReference type="EMBL" id="JAPDHF010000010">
    <property type="protein sequence ID" value="KAJ4011807.1"/>
    <property type="molecule type" value="Genomic_DNA"/>
</dbReference>
<dbReference type="AlphaFoldDB" id="A0A9W8PNH0"/>
<evidence type="ECO:0000313" key="3">
    <source>
        <dbReference type="EMBL" id="KAJ4011807.1"/>
    </source>
</evidence>
<organism evidence="3 4">
    <name type="scientific">Fusarium irregulare</name>
    <dbReference type="NCBI Taxonomy" id="2494466"/>
    <lineage>
        <taxon>Eukaryota</taxon>
        <taxon>Fungi</taxon>
        <taxon>Dikarya</taxon>
        <taxon>Ascomycota</taxon>
        <taxon>Pezizomycotina</taxon>
        <taxon>Sordariomycetes</taxon>
        <taxon>Hypocreomycetidae</taxon>
        <taxon>Hypocreales</taxon>
        <taxon>Nectriaceae</taxon>
        <taxon>Fusarium</taxon>
        <taxon>Fusarium incarnatum-equiseti species complex</taxon>
    </lineage>
</organism>
<sequence>MTLHNNNNNNNNNASSSGKWYNTMVRPYIDNATISAAQREHPYYASGLPGTYRPEQNGVQHSGPTASSSDPMDTSSLPKKRTATMAALVENPNDDDEDDEDEDDYADDSGFFEQTSEDDSDSTMNDDTDSGNGSGDEDETSTIPPATNQHHDLANITQQLNSAKTRLIEVNNKISKAEEELDRLDDDVEAVYESFPPRNIPDKLLETYSRIEKSALDERKQHAKRIYGEDINQNFQEALDNAAAKFAEEWVDIIKRHGDSRDRDQRINYINWQKALKEVEIEDCKRSLRSIEKDIEDLRQKAKAIKIIGRVHELGVEGIKALIATGNETLEYTFGISNSKDEECTCCD</sequence>
<feature type="coiled-coil region" evidence="1">
    <location>
        <begin position="281"/>
        <end position="308"/>
    </location>
</feature>
<feature type="region of interest" description="Disordered" evidence="2">
    <location>
        <begin position="45"/>
        <end position="150"/>
    </location>
</feature>